<keyword evidence="5 8" id="KW-0812">Transmembrane</keyword>
<evidence type="ECO:0000256" key="2">
    <source>
        <dbReference type="ARBA" id="ARBA00007520"/>
    </source>
</evidence>
<dbReference type="EMBL" id="BHYM01000048">
    <property type="protein sequence ID" value="GCE41976.1"/>
    <property type="molecule type" value="Genomic_DNA"/>
</dbReference>
<dbReference type="InterPro" id="IPR036259">
    <property type="entry name" value="MFS_trans_sf"/>
</dbReference>
<evidence type="ECO:0000256" key="8">
    <source>
        <dbReference type="SAM" id="Phobius"/>
    </source>
</evidence>
<evidence type="ECO:0000259" key="9">
    <source>
        <dbReference type="PROSITE" id="PS50850"/>
    </source>
</evidence>
<keyword evidence="3" id="KW-0813">Transport</keyword>
<feature type="transmembrane region" description="Helical" evidence="8">
    <location>
        <begin position="375"/>
        <end position="396"/>
    </location>
</feature>
<keyword evidence="4" id="KW-1003">Cell membrane</keyword>
<comment type="similarity">
    <text evidence="2">Belongs to the major facilitator superfamily. TCR/Tet family.</text>
</comment>
<protein>
    <submittedName>
        <fullName evidence="10">Multidrug resistance protein B</fullName>
    </submittedName>
</protein>
<dbReference type="FunFam" id="1.20.1720.10:FF:000004">
    <property type="entry name" value="EmrB/QacA family drug resistance transporter"/>
    <property type="match status" value="1"/>
</dbReference>
<dbReference type="PANTHER" id="PTHR23501">
    <property type="entry name" value="MAJOR FACILITATOR SUPERFAMILY"/>
    <property type="match status" value="1"/>
</dbReference>
<dbReference type="PANTHER" id="PTHR23501:SF197">
    <property type="entry name" value="COMD"/>
    <property type="match status" value="1"/>
</dbReference>
<feature type="transmembrane region" description="Helical" evidence="8">
    <location>
        <begin position="20"/>
        <end position="45"/>
    </location>
</feature>
<accession>A0A402CED8</accession>
<evidence type="ECO:0000256" key="4">
    <source>
        <dbReference type="ARBA" id="ARBA00022475"/>
    </source>
</evidence>
<feature type="transmembrane region" description="Helical" evidence="8">
    <location>
        <begin position="113"/>
        <end position="137"/>
    </location>
</feature>
<comment type="subcellular location">
    <subcellularLocation>
        <location evidence="1">Cell membrane</location>
        <topology evidence="1">Multi-pass membrane protein</topology>
    </subcellularLocation>
</comment>
<evidence type="ECO:0000256" key="1">
    <source>
        <dbReference type="ARBA" id="ARBA00004651"/>
    </source>
</evidence>
<feature type="domain" description="Major facilitator superfamily (MFS) profile" evidence="9">
    <location>
        <begin position="23"/>
        <end position="502"/>
    </location>
</feature>
<dbReference type="PROSITE" id="PS50850">
    <property type="entry name" value="MFS"/>
    <property type="match status" value="1"/>
</dbReference>
<reference evidence="10 11" key="1">
    <citation type="submission" date="2018-11" db="EMBL/GenBank/DDBJ databases">
        <title>Microbial catabolism of amino acid.</title>
        <authorList>
            <person name="Hibi M."/>
            <person name="Ogawa J."/>
        </authorList>
    </citation>
    <scope>NUCLEOTIDE SEQUENCE [LARGE SCALE GENOMIC DNA]</scope>
    <source>
        <strain evidence="10 11">C31-06</strain>
    </source>
</reference>
<feature type="transmembrane region" description="Helical" evidence="8">
    <location>
        <begin position="282"/>
        <end position="304"/>
    </location>
</feature>
<name>A0A402CED8_RHOWR</name>
<comment type="caution">
    <text evidence="10">The sequence shown here is derived from an EMBL/GenBank/DDBJ whole genome shotgun (WGS) entry which is preliminary data.</text>
</comment>
<dbReference type="Pfam" id="PF07690">
    <property type="entry name" value="MFS_1"/>
    <property type="match status" value="1"/>
</dbReference>
<dbReference type="InterPro" id="IPR020846">
    <property type="entry name" value="MFS_dom"/>
</dbReference>
<proteinExistence type="inferred from homology"/>
<organism evidence="10 11">
    <name type="scientific">Rhodococcus wratislaviensis</name>
    <name type="common">Tsukamurella wratislaviensis</name>
    <dbReference type="NCBI Taxonomy" id="44752"/>
    <lineage>
        <taxon>Bacteria</taxon>
        <taxon>Bacillati</taxon>
        <taxon>Actinomycetota</taxon>
        <taxon>Actinomycetes</taxon>
        <taxon>Mycobacteriales</taxon>
        <taxon>Nocardiaceae</taxon>
        <taxon>Rhodococcus</taxon>
    </lineage>
</organism>
<evidence type="ECO:0000313" key="10">
    <source>
        <dbReference type="EMBL" id="GCE41976.1"/>
    </source>
</evidence>
<dbReference type="CDD" id="cd17502">
    <property type="entry name" value="MFS_Azr1_MDR_like"/>
    <property type="match status" value="1"/>
</dbReference>
<dbReference type="GO" id="GO:0005886">
    <property type="term" value="C:plasma membrane"/>
    <property type="evidence" value="ECO:0007669"/>
    <property type="project" value="UniProtKB-SubCell"/>
</dbReference>
<gene>
    <name evidence="10" type="ORF">Rhow_005635</name>
</gene>
<dbReference type="Gene3D" id="1.20.1720.10">
    <property type="entry name" value="Multidrug resistance protein D"/>
    <property type="match status" value="1"/>
</dbReference>
<evidence type="ECO:0000256" key="3">
    <source>
        <dbReference type="ARBA" id="ARBA00022448"/>
    </source>
</evidence>
<dbReference type="InterPro" id="IPR011701">
    <property type="entry name" value="MFS"/>
</dbReference>
<feature type="transmembrane region" description="Helical" evidence="8">
    <location>
        <begin position="210"/>
        <end position="233"/>
    </location>
</feature>
<dbReference type="InterPro" id="IPR004638">
    <property type="entry name" value="EmrB-like"/>
</dbReference>
<dbReference type="GO" id="GO:0022857">
    <property type="term" value="F:transmembrane transporter activity"/>
    <property type="evidence" value="ECO:0007669"/>
    <property type="project" value="InterPro"/>
</dbReference>
<feature type="transmembrane region" description="Helical" evidence="8">
    <location>
        <begin position="57"/>
        <end position="77"/>
    </location>
</feature>
<feature type="transmembrane region" description="Helical" evidence="8">
    <location>
        <begin position="239"/>
        <end position="261"/>
    </location>
</feature>
<feature type="transmembrane region" description="Helical" evidence="8">
    <location>
        <begin position="480"/>
        <end position="498"/>
    </location>
</feature>
<feature type="transmembrane region" description="Helical" evidence="8">
    <location>
        <begin position="316"/>
        <end position="339"/>
    </location>
</feature>
<dbReference type="Proteomes" id="UP000287519">
    <property type="component" value="Unassembled WGS sequence"/>
</dbReference>
<feature type="transmembrane region" description="Helical" evidence="8">
    <location>
        <begin position="174"/>
        <end position="198"/>
    </location>
</feature>
<feature type="transmembrane region" description="Helical" evidence="8">
    <location>
        <begin position="149"/>
        <end position="168"/>
    </location>
</feature>
<dbReference type="Gene3D" id="1.20.1250.20">
    <property type="entry name" value="MFS general substrate transporter like domains"/>
    <property type="match status" value="1"/>
</dbReference>
<sequence>MIRKAIDMPEATAALTPRQIITAMSGLVIAMLLAMLDNMIVSPALPTIVGDLGGLDHLSWVVTGYILASTVATPIWGKLGDLFGHKATFMSSITIFLIGSALCGMSQDMLQLILFRAIQGLGAGGLMVGIMSVIGLMVSPRERGKYQGIMMAVMPAAMIGGPLIGGFITDNLSWRWVFYVNLPLGLLSLVVVWATLTLPGEVTKKAAQLSIDWLGASVLSVWITALVLTVTWGGSQYAWGSWQIIGLAVVAIAGFALFLIVERRAAEPIIPLQLFSNRNFSVASALGFVVGFAMFGGVTFLPQFQQFVQGQSATNSGLLLMPMMISAMVVSLAGGLLITKTGRYKAIPIVGAAMLVVGLWLFSTMDANTSVAQTGLYMVALGVGMGCLMQTTNLIAQNSVPIRDMGTATGTATFARNMGGSIGVALLGAIYANQLTSSLGDTGGQGTPSASGMTPAALHQLPEAVQIVFKQAVVNGTHAIFLWGAVIAAAAFVLAWLIKEVPLRETLTPDDVAEPADSIGH</sequence>
<evidence type="ECO:0000313" key="11">
    <source>
        <dbReference type="Proteomes" id="UP000287519"/>
    </source>
</evidence>
<evidence type="ECO:0000256" key="7">
    <source>
        <dbReference type="ARBA" id="ARBA00023136"/>
    </source>
</evidence>
<feature type="transmembrane region" description="Helical" evidence="8">
    <location>
        <begin position="346"/>
        <end position="363"/>
    </location>
</feature>
<keyword evidence="7 8" id="KW-0472">Membrane</keyword>
<dbReference type="PRINTS" id="PR01036">
    <property type="entry name" value="TCRTETB"/>
</dbReference>
<keyword evidence="11" id="KW-1185">Reference proteome</keyword>
<dbReference type="NCBIfam" id="TIGR00711">
    <property type="entry name" value="efflux_EmrB"/>
    <property type="match status" value="1"/>
</dbReference>
<dbReference type="SUPFAM" id="SSF103473">
    <property type="entry name" value="MFS general substrate transporter"/>
    <property type="match status" value="1"/>
</dbReference>
<feature type="transmembrane region" description="Helical" evidence="8">
    <location>
        <begin position="89"/>
        <end position="107"/>
    </location>
</feature>
<keyword evidence="6 8" id="KW-1133">Transmembrane helix</keyword>
<evidence type="ECO:0000256" key="6">
    <source>
        <dbReference type="ARBA" id="ARBA00022989"/>
    </source>
</evidence>
<dbReference type="AlphaFoldDB" id="A0A402CED8"/>
<evidence type="ECO:0000256" key="5">
    <source>
        <dbReference type="ARBA" id="ARBA00022692"/>
    </source>
</evidence>